<protein>
    <submittedName>
        <fullName evidence="5">FHA domain-containing protein</fullName>
    </submittedName>
</protein>
<dbReference type="RefSeq" id="WP_166806427.1">
    <property type="nucleotide sequence ID" value="NZ_SOHN01000011.1"/>
</dbReference>
<feature type="compositionally biased region" description="Acidic residues" evidence="2">
    <location>
        <begin position="400"/>
        <end position="417"/>
    </location>
</feature>
<dbReference type="PRINTS" id="PR01217">
    <property type="entry name" value="PRICHEXTENSN"/>
</dbReference>
<feature type="transmembrane region" description="Helical" evidence="3">
    <location>
        <begin position="7"/>
        <end position="26"/>
    </location>
</feature>
<dbReference type="CDD" id="cd00060">
    <property type="entry name" value="FHA"/>
    <property type="match status" value="1"/>
</dbReference>
<dbReference type="AlphaFoldDB" id="A0A4R9BNF1"/>
<dbReference type="InterPro" id="IPR000253">
    <property type="entry name" value="FHA_dom"/>
</dbReference>
<organism evidence="5 6">
    <name type="scientific">Cryobacterium serini</name>
    <dbReference type="NCBI Taxonomy" id="1259201"/>
    <lineage>
        <taxon>Bacteria</taxon>
        <taxon>Bacillati</taxon>
        <taxon>Actinomycetota</taxon>
        <taxon>Actinomycetes</taxon>
        <taxon>Micrococcales</taxon>
        <taxon>Microbacteriaceae</taxon>
        <taxon>Cryobacterium</taxon>
    </lineage>
</organism>
<evidence type="ECO:0000313" key="5">
    <source>
        <dbReference type="EMBL" id="TFD87770.1"/>
    </source>
</evidence>
<dbReference type="EMBL" id="SOHN01000011">
    <property type="protein sequence ID" value="TFD87770.1"/>
    <property type="molecule type" value="Genomic_DNA"/>
</dbReference>
<dbReference type="Proteomes" id="UP000297626">
    <property type="component" value="Unassembled WGS sequence"/>
</dbReference>
<keyword evidence="3" id="KW-1133">Transmembrane helix</keyword>
<sequence length="536" mass="54059">MNESSGAMIAIVVVTVLLSLGVYVFSSIGLGKVFVKLGEQAWKAWVPIVNSITLYELGRYSALWVIGLFIPIANVVAVVVLVMAVNNVNRRLGHGGGFTLLYLVTIPIWAGLLGFGKSVDTGWMPGIAATGYVPFAPVTPLSMTPAPPAAPEPAGQQVLTPMPPVPPVPTAPPEVPAQLAVALLPPAPPAAFLATAAPAPLAPQVPHGLPTGPPPFYVSAPPAPPAPPAPTPTPAPPAPTPTPAPPVLSAPAAVLVPPVVSAPPAPPAIVAPPAPPAPPAIVAPPAPPVIVAPPAPPVENAPVAALVNPWAPPAPVVQAVAAPFATAPRESLAAELPIALPGELAVAAAEIAARAVPAAIPAALPAAVPIPVPAVLPVAVAAHVSAVVPLAARAAHASEASEDASEDASDDASDDDLDETMIVVRRMKPWTLETEHGLKVSLTKPVVLLGRNPARGGTHSDAQLVPLHDPGKTVSKTHARLDFVDGAWGISDLHSTNGVVLIDGGGLENELDAGASAPLTDRFLLGELAARIYLEA</sequence>
<accession>A0A4R9BNF1</accession>
<gene>
    <name evidence="5" type="ORF">E3T51_09865</name>
</gene>
<evidence type="ECO:0000256" key="1">
    <source>
        <dbReference type="ARBA" id="ARBA00022553"/>
    </source>
</evidence>
<feature type="compositionally biased region" description="Pro residues" evidence="2">
    <location>
        <begin position="211"/>
        <end position="244"/>
    </location>
</feature>
<keyword evidence="3" id="KW-0472">Membrane</keyword>
<feature type="region of interest" description="Disordered" evidence="2">
    <location>
        <begin position="204"/>
        <end position="244"/>
    </location>
</feature>
<keyword evidence="3" id="KW-0812">Transmembrane</keyword>
<dbReference type="SUPFAM" id="SSF49879">
    <property type="entry name" value="SMAD/FHA domain"/>
    <property type="match status" value="1"/>
</dbReference>
<evidence type="ECO:0000259" key="4">
    <source>
        <dbReference type="PROSITE" id="PS50006"/>
    </source>
</evidence>
<dbReference type="Gene3D" id="2.60.200.20">
    <property type="match status" value="1"/>
</dbReference>
<name>A0A4R9BNF1_9MICO</name>
<dbReference type="InterPro" id="IPR008984">
    <property type="entry name" value="SMAD_FHA_dom_sf"/>
</dbReference>
<dbReference type="InterPro" id="IPR043739">
    <property type="entry name" value="DUF5684"/>
</dbReference>
<reference evidence="5 6" key="1">
    <citation type="submission" date="2019-03" db="EMBL/GenBank/DDBJ databases">
        <title>Genomics of glacier-inhabiting Cryobacterium strains.</title>
        <authorList>
            <person name="Liu Q."/>
            <person name="Xin Y.-H."/>
        </authorList>
    </citation>
    <scope>NUCLEOTIDE SEQUENCE [LARGE SCALE GENOMIC DNA]</scope>
    <source>
        <strain evidence="5 6">Sr54</strain>
    </source>
</reference>
<feature type="transmembrane region" description="Helical" evidence="3">
    <location>
        <begin position="97"/>
        <end position="115"/>
    </location>
</feature>
<keyword evidence="6" id="KW-1185">Reference proteome</keyword>
<dbReference type="PROSITE" id="PS50006">
    <property type="entry name" value="FHA_DOMAIN"/>
    <property type="match status" value="1"/>
</dbReference>
<evidence type="ECO:0000256" key="3">
    <source>
        <dbReference type="SAM" id="Phobius"/>
    </source>
</evidence>
<keyword evidence="1" id="KW-0597">Phosphoprotein</keyword>
<comment type="caution">
    <text evidence="5">The sequence shown here is derived from an EMBL/GenBank/DDBJ whole genome shotgun (WGS) entry which is preliminary data.</text>
</comment>
<proteinExistence type="predicted"/>
<evidence type="ECO:0000256" key="2">
    <source>
        <dbReference type="SAM" id="MobiDB-lite"/>
    </source>
</evidence>
<dbReference type="Pfam" id="PF00498">
    <property type="entry name" value="FHA"/>
    <property type="match status" value="1"/>
</dbReference>
<feature type="region of interest" description="Disordered" evidence="2">
    <location>
        <begin position="398"/>
        <end position="417"/>
    </location>
</feature>
<feature type="transmembrane region" description="Helical" evidence="3">
    <location>
        <begin position="62"/>
        <end position="85"/>
    </location>
</feature>
<evidence type="ECO:0000313" key="6">
    <source>
        <dbReference type="Proteomes" id="UP000297626"/>
    </source>
</evidence>
<feature type="domain" description="FHA" evidence="4">
    <location>
        <begin position="447"/>
        <end position="501"/>
    </location>
</feature>
<dbReference type="Pfam" id="PF18936">
    <property type="entry name" value="DUF5684"/>
    <property type="match status" value="1"/>
</dbReference>